<protein>
    <submittedName>
        <fullName evidence="2">Enoyl-CoA hydratase</fullName>
    </submittedName>
</protein>
<evidence type="ECO:0000256" key="1">
    <source>
        <dbReference type="ARBA" id="ARBA00005254"/>
    </source>
</evidence>
<dbReference type="RefSeq" id="WP_048450947.1">
    <property type="nucleotide sequence ID" value="NZ_LABZ01000070.1"/>
</dbReference>
<accession>A0A0J6T8U1</accession>
<dbReference type="PANTHER" id="PTHR43459">
    <property type="entry name" value="ENOYL-COA HYDRATASE"/>
    <property type="match status" value="1"/>
</dbReference>
<dbReference type="SUPFAM" id="SSF52096">
    <property type="entry name" value="ClpP/crotonase"/>
    <property type="match status" value="1"/>
</dbReference>
<dbReference type="InterPro" id="IPR014748">
    <property type="entry name" value="Enoyl-CoA_hydra_C"/>
</dbReference>
<comment type="caution">
    <text evidence="2">The sequence shown here is derived from an EMBL/GenBank/DDBJ whole genome shotgun (WGS) entry which is preliminary data.</text>
</comment>
<evidence type="ECO:0000313" key="2">
    <source>
        <dbReference type="EMBL" id="KMO42297.1"/>
    </source>
</evidence>
<gene>
    <name evidence="2" type="ORF">VQ03_11195</name>
</gene>
<reference evidence="2 3" key="1">
    <citation type="submission" date="2015-03" db="EMBL/GenBank/DDBJ databases">
        <title>Genome sequencing of Methylobacterium tarhaniae DSM 25844.</title>
        <authorList>
            <person name="Chaudhry V."/>
            <person name="Patil P.B."/>
        </authorList>
    </citation>
    <scope>NUCLEOTIDE SEQUENCE [LARGE SCALE GENOMIC DNA]</scope>
    <source>
        <strain evidence="2 3">DSM 25844</strain>
    </source>
</reference>
<dbReference type="AlphaFoldDB" id="A0A0J6T8U1"/>
<sequence length="268" mass="29072">MRQVPLEERYETLTITREGRLLTITMNRPEALNAADALLHEELAHVFYDVAADPGSDVIVLTGAGRAFSAGGDIPWMQTAIDRPESFEQTAREAKRIVFSMLDLEKPLVARVNGHATGLGATLALFCDVIFAADTAKIGDPHVSIGFVAGDGGPAIWPQLIGYARAKEYLMTGELLPARKAAEIGLINHAVPPEELDAAVSAFTAKLLAGATKAIRWSKTVTNIELKRIVHGVMDASVAYEALSNRTEDHQEAVDAFRTRRKPVFTGR</sequence>
<dbReference type="Gene3D" id="1.10.12.10">
    <property type="entry name" value="Lyase 2-enoyl-coa Hydratase, Chain A, domain 2"/>
    <property type="match status" value="1"/>
</dbReference>
<dbReference type="CDD" id="cd06558">
    <property type="entry name" value="crotonase-like"/>
    <property type="match status" value="1"/>
</dbReference>
<dbReference type="Proteomes" id="UP000036449">
    <property type="component" value="Unassembled WGS sequence"/>
</dbReference>
<proteinExistence type="inferred from homology"/>
<dbReference type="GO" id="GO:0003824">
    <property type="term" value="F:catalytic activity"/>
    <property type="evidence" value="ECO:0007669"/>
    <property type="project" value="UniProtKB-ARBA"/>
</dbReference>
<dbReference type="InterPro" id="IPR001753">
    <property type="entry name" value="Enoyl-CoA_hydra/iso"/>
</dbReference>
<organism evidence="2 3">
    <name type="scientific">Methylobacterium tarhaniae</name>
    <dbReference type="NCBI Taxonomy" id="1187852"/>
    <lineage>
        <taxon>Bacteria</taxon>
        <taxon>Pseudomonadati</taxon>
        <taxon>Pseudomonadota</taxon>
        <taxon>Alphaproteobacteria</taxon>
        <taxon>Hyphomicrobiales</taxon>
        <taxon>Methylobacteriaceae</taxon>
        <taxon>Methylobacterium</taxon>
    </lineage>
</organism>
<dbReference type="EMBL" id="LABZ01000070">
    <property type="protein sequence ID" value="KMO42297.1"/>
    <property type="molecule type" value="Genomic_DNA"/>
</dbReference>
<keyword evidence="3" id="KW-1185">Reference proteome</keyword>
<dbReference type="InterPro" id="IPR029045">
    <property type="entry name" value="ClpP/crotonase-like_dom_sf"/>
</dbReference>
<dbReference type="Gene3D" id="3.90.226.10">
    <property type="entry name" value="2-enoyl-CoA Hydratase, Chain A, domain 1"/>
    <property type="match status" value="1"/>
</dbReference>
<dbReference type="OrthoDB" id="9807606at2"/>
<name>A0A0J6T8U1_9HYPH</name>
<evidence type="ECO:0000313" key="3">
    <source>
        <dbReference type="Proteomes" id="UP000036449"/>
    </source>
</evidence>
<dbReference type="PANTHER" id="PTHR43459:SF3">
    <property type="entry name" value="ENOYL-COA HYDRATASE ECHA15 (ENOYL HYDRASE) (UNSATURATED ACYL-COA HYDRATASE) (CROTONASE)-RELATED"/>
    <property type="match status" value="1"/>
</dbReference>
<dbReference type="Pfam" id="PF00378">
    <property type="entry name" value="ECH_1"/>
    <property type="match status" value="1"/>
</dbReference>
<dbReference type="PATRIC" id="fig|1187852.3.peg.6147"/>
<comment type="similarity">
    <text evidence="1">Belongs to the enoyl-CoA hydratase/isomerase family.</text>
</comment>